<dbReference type="PROSITE" id="PS00086">
    <property type="entry name" value="CYTOCHROME_P450"/>
    <property type="match status" value="1"/>
</dbReference>
<dbReference type="EMBL" id="WNTK01016752">
    <property type="protein sequence ID" value="KAG9461767.1"/>
    <property type="molecule type" value="Genomic_DNA"/>
</dbReference>
<dbReference type="GO" id="GO:0005506">
    <property type="term" value="F:iron ion binding"/>
    <property type="evidence" value="ECO:0007669"/>
    <property type="project" value="InterPro"/>
</dbReference>
<evidence type="ECO:0000256" key="3">
    <source>
        <dbReference type="ARBA" id="ARBA00022723"/>
    </source>
</evidence>
<dbReference type="PANTHER" id="PTHR24289">
    <property type="entry name" value="STEROID 17-ALPHA-HYDROXYLASE/17,20 LYASE"/>
    <property type="match status" value="1"/>
</dbReference>
<accession>A0A8J6C3B4</accession>
<comment type="caution">
    <text evidence="9">The sequence shown here is derived from an EMBL/GenBank/DDBJ whole genome shotgun (WGS) entry which is preliminary data.</text>
</comment>
<proteinExistence type="inferred from homology"/>
<evidence type="ECO:0000313" key="10">
    <source>
        <dbReference type="Proteomes" id="UP000770717"/>
    </source>
</evidence>
<dbReference type="InterPro" id="IPR002401">
    <property type="entry name" value="Cyt_P450_E_grp-I"/>
</dbReference>
<organism evidence="9 10">
    <name type="scientific">Eleutherodactylus coqui</name>
    <name type="common">Puerto Rican coqui</name>
    <dbReference type="NCBI Taxonomy" id="57060"/>
    <lineage>
        <taxon>Eukaryota</taxon>
        <taxon>Metazoa</taxon>
        <taxon>Chordata</taxon>
        <taxon>Craniata</taxon>
        <taxon>Vertebrata</taxon>
        <taxon>Euteleostomi</taxon>
        <taxon>Amphibia</taxon>
        <taxon>Batrachia</taxon>
        <taxon>Anura</taxon>
        <taxon>Neobatrachia</taxon>
        <taxon>Hyloidea</taxon>
        <taxon>Eleutherodactylidae</taxon>
        <taxon>Eleutherodactylinae</taxon>
        <taxon>Eleutherodactylus</taxon>
        <taxon>Eleutherodactylus</taxon>
    </lineage>
</organism>
<keyword evidence="4 8" id="KW-0560">Oxidoreductase</keyword>
<dbReference type="OrthoDB" id="1055148at2759"/>
<keyword evidence="6 8" id="KW-0503">Monooxygenase</keyword>
<evidence type="ECO:0008006" key="11">
    <source>
        <dbReference type="Google" id="ProtNLM"/>
    </source>
</evidence>
<evidence type="ECO:0000256" key="2">
    <source>
        <dbReference type="ARBA" id="ARBA00022617"/>
    </source>
</evidence>
<dbReference type="GO" id="GO:0020037">
    <property type="term" value="F:heme binding"/>
    <property type="evidence" value="ECO:0007669"/>
    <property type="project" value="InterPro"/>
</dbReference>
<evidence type="ECO:0000256" key="6">
    <source>
        <dbReference type="ARBA" id="ARBA00023033"/>
    </source>
</evidence>
<name>A0A8J6C3B4_ELECQ</name>
<keyword evidence="10" id="KW-1185">Reference proteome</keyword>
<evidence type="ECO:0000256" key="8">
    <source>
        <dbReference type="RuleBase" id="RU000461"/>
    </source>
</evidence>
<dbReference type="PRINTS" id="PR00463">
    <property type="entry name" value="EP450I"/>
</dbReference>
<feature type="binding site" description="axial binding residue" evidence="7">
    <location>
        <position position="110"/>
    </location>
    <ligand>
        <name>heme</name>
        <dbReference type="ChEBI" id="CHEBI:30413"/>
    </ligand>
    <ligandPart>
        <name>Fe</name>
        <dbReference type="ChEBI" id="CHEBI:18248"/>
    </ligandPart>
</feature>
<dbReference type="AlphaFoldDB" id="A0A8J6C3B4"/>
<gene>
    <name evidence="9" type="ORF">GDO78_015802</name>
</gene>
<evidence type="ECO:0000256" key="7">
    <source>
        <dbReference type="PIRSR" id="PIRSR602401-1"/>
    </source>
</evidence>
<dbReference type="InterPro" id="IPR017972">
    <property type="entry name" value="Cyt_P450_CS"/>
</dbReference>
<evidence type="ECO:0000256" key="1">
    <source>
        <dbReference type="ARBA" id="ARBA00010617"/>
    </source>
</evidence>
<dbReference type="GO" id="GO:0042448">
    <property type="term" value="P:progesterone metabolic process"/>
    <property type="evidence" value="ECO:0007669"/>
    <property type="project" value="TreeGrafter"/>
</dbReference>
<evidence type="ECO:0000313" key="9">
    <source>
        <dbReference type="EMBL" id="KAG9461767.1"/>
    </source>
</evidence>
<dbReference type="Proteomes" id="UP000770717">
    <property type="component" value="Unassembled WGS sequence"/>
</dbReference>
<dbReference type="PANTHER" id="PTHR24289:SF22">
    <property type="entry name" value="CYTOCHROME P450 1A"/>
    <property type="match status" value="1"/>
</dbReference>
<keyword evidence="3 7" id="KW-0479">Metal-binding</keyword>
<dbReference type="SUPFAM" id="SSF48264">
    <property type="entry name" value="Cytochrome P450"/>
    <property type="match status" value="1"/>
</dbReference>
<feature type="non-terminal residue" evidence="9">
    <location>
        <position position="1"/>
    </location>
</feature>
<keyword evidence="2 7" id="KW-0349">Heme</keyword>
<dbReference type="GO" id="GO:0004508">
    <property type="term" value="F:steroid 17-alpha-monooxygenase activity"/>
    <property type="evidence" value="ECO:0007669"/>
    <property type="project" value="TreeGrafter"/>
</dbReference>
<sequence>DTLIGVGRAPRFDDRHNLHFTEAFIHEVFRHSSFSPFTLPHCTTTDTDLNGYFIPKNTCIFVNVYQVLHDPAQWKDPYCFKPERFLDKDGKLDKQKAQNVIIFGMGVRKCLGEELARNELFLILSMILQTLKLEKKPSDELTFTPINGMNLKPKKYMMKVLARY</sequence>
<evidence type="ECO:0000256" key="5">
    <source>
        <dbReference type="ARBA" id="ARBA00023004"/>
    </source>
</evidence>
<keyword evidence="5 7" id="KW-0408">Iron</keyword>
<dbReference type="Gene3D" id="1.10.630.10">
    <property type="entry name" value="Cytochrome P450"/>
    <property type="match status" value="1"/>
</dbReference>
<dbReference type="InterPro" id="IPR036396">
    <property type="entry name" value="Cyt_P450_sf"/>
</dbReference>
<dbReference type="Pfam" id="PF00067">
    <property type="entry name" value="p450"/>
    <property type="match status" value="1"/>
</dbReference>
<dbReference type="PRINTS" id="PR00385">
    <property type="entry name" value="P450"/>
</dbReference>
<reference evidence="9" key="1">
    <citation type="thesis" date="2020" institute="ProQuest LLC" country="789 East Eisenhower Parkway, Ann Arbor, MI, USA">
        <title>Comparative Genomics and Chromosome Evolution.</title>
        <authorList>
            <person name="Mudd A.B."/>
        </authorList>
    </citation>
    <scope>NUCLEOTIDE SEQUENCE</scope>
    <source>
        <strain evidence="9">HN-11 Male</strain>
        <tissue evidence="9">Kidney and liver</tissue>
    </source>
</reference>
<dbReference type="InterPro" id="IPR001128">
    <property type="entry name" value="Cyt_P450"/>
</dbReference>
<evidence type="ECO:0000256" key="4">
    <source>
        <dbReference type="ARBA" id="ARBA00023002"/>
    </source>
</evidence>
<comment type="similarity">
    <text evidence="1 8">Belongs to the cytochrome P450 family.</text>
</comment>
<dbReference type="GO" id="GO:0042446">
    <property type="term" value="P:hormone biosynthetic process"/>
    <property type="evidence" value="ECO:0007669"/>
    <property type="project" value="TreeGrafter"/>
</dbReference>
<protein>
    <recommendedName>
        <fullName evidence="11">Cytochrome P450 1A1</fullName>
    </recommendedName>
</protein>
<comment type="cofactor">
    <cofactor evidence="7">
        <name>heme</name>
        <dbReference type="ChEBI" id="CHEBI:30413"/>
    </cofactor>
</comment>